<dbReference type="Gene3D" id="3.30.479.30">
    <property type="entry name" value="Band 7 domain"/>
    <property type="match status" value="1"/>
</dbReference>
<feature type="non-terminal residue" evidence="6">
    <location>
        <position position="1"/>
    </location>
</feature>
<organism evidence="6 7">
    <name type="scientific">Heterotrigona itama</name>
    <dbReference type="NCBI Taxonomy" id="395501"/>
    <lineage>
        <taxon>Eukaryota</taxon>
        <taxon>Metazoa</taxon>
        <taxon>Ecdysozoa</taxon>
        <taxon>Arthropoda</taxon>
        <taxon>Hexapoda</taxon>
        <taxon>Insecta</taxon>
        <taxon>Pterygota</taxon>
        <taxon>Neoptera</taxon>
        <taxon>Endopterygota</taxon>
        <taxon>Hymenoptera</taxon>
        <taxon>Apocrita</taxon>
        <taxon>Aculeata</taxon>
        <taxon>Apoidea</taxon>
        <taxon>Anthophila</taxon>
        <taxon>Apidae</taxon>
        <taxon>Heterotrigona</taxon>
    </lineage>
</organism>
<evidence type="ECO:0000256" key="3">
    <source>
        <dbReference type="PROSITE-ProRule" id="PRU00557"/>
    </source>
</evidence>
<dbReference type="Pfam" id="PF01347">
    <property type="entry name" value="Vitellogenin_N"/>
    <property type="match status" value="1"/>
</dbReference>
<dbReference type="GO" id="GO:0007005">
    <property type="term" value="P:mitochondrion organization"/>
    <property type="evidence" value="ECO:0007669"/>
    <property type="project" value="TreeGrafter"/>
</dbReference>
<feature type="region of interest" description="Disordered" evidence="4">
    <location>
        <begin position="1774"/>
        <end position="1794"/>
    </location>
</feature>
<dbReference type="GO" id="GO:0005319">
    <property type="term" value="F:lipid transporter activity"/>
    <property type="evidence" value="ECO:0007669"/>
    <property type="project" value="InterPro"/>
</dbReference>
<comment type="caution">
    <text evidence="3">Lacks conserved residue(s) required for the propagation of feature annotation.</text>
</comment>
<dbReference type="FunFam" id="3.30.479.30:FF:000001">
    <property type="entry name" value="Prohibitin 2"/>
    <property type="match status" value="1"/>
</dbReference>
<dbReference type="InterPro" id="IPR015819">
    <property type="entry name" value="Lipid_transp_b-sht_shell"/>
</dbReference>
<evidence type="ECO:0000259" key="5">
    <source>
        <dbReference type="PROSITE" id="PS51211"/>
    </source>
</evidence>
<keyword evidence="2" id="KW-0732">Signal</keyword>
<reference evidence="6" key="1">
    <citation type="submission" date="2020-07" db="EMBL/GenBank/DDBJ databases">
        <authorList>
            <person name="Nazaruddin N."/>
        </authorList>
    </citation>
    <scope>NUCLEOTIDE SEQUENCE</scope>
</reference>
<keyword evidence="7" id="KW-1185">Reference proteome</keyword>
<evidence type="ECO:0000313" key="6">
    <source>
        <dbReference type="EMBL" id="CAD1472149.1"/>
    </source>
</evidence>
<dbReference type="InterPro" id="IPR011030">
    <property type="entry name" value="Lipovitellin_superhlx_dom"/>
</dbReference>
<sequence>PFPHGKSLAYKYHAVVKAGTIEPTPFASDFKIECLLQVHHDVTNPTSKNIFYIALTNVKYGLHNGRMLHYESEPVMLPIDDAANAILNPFVVVYNEHGHLEGVQFVENEPGWSKNLKKGIASVLQLDLVHIHVQTPTNVHGFISQEVTIHGTCEVAYNVLPVDHSGSSKEFVVTKLYESKNCSRFKYYEFNHVECDKCQIHEGDDTSTVTKRVFVIDNYDNEILIKKLIGHSVINYLPWLAASEAHYLLINQTLVLGDVVPVTDVHLSPLKRLIVTPIEKIIYDEPKTPYVPEADIDVTHHRHVVKLDELVVKVKKMLNEAAGYLKESHIDKKQPDWKHDQTINRIFHIMGFMNVVSLEKVYNEIQDAKDATEKAMKNIFLAIVPHVGTPAACIFTRNVVRTNSVPNWVAITMLANLPMHVKVPSKELLLQMEELLNLGDSVSPSVREASIFSFATLIHKTYEKEQIEIVDLLDRYLKHFMEHVRTEPTFHMKMVYMMAMKNVRLSHVLKHLESIISGKEVVSEKPYNIRVQAIWIVKHINVDLHYTHDLLWPVLSDVSLPTVVRVAAFDVLVHQVTHLGRFMNIYWLMVNEKDEHLYNYYVDTIEGLANSVDPCLMKTREICKKVLKFISKRNVNGPLSRKIHVDYKDEKYGYAESVKVSLVLDSSGFPYVGSAEHVETVTRKPVHKWGVYWNIDGMGKILKHINRNVFNEVVEAIKNDNVKSILHRAATDMPILKDINVNVILTMNNNVVSILHSDKDNSLKILDKLKEWNKFITEYLNDINWQTVWYHNHYEMHVPTDLGVPAALVLKVPSLTSLRGEFEYSEEKNLLILKSKLKYEQWMHGEYVMSVYNPVVDTWHSVRKTSSVDVVLPHDLSIAYNQNAKSFKVTLPRLPVSEFSIVGMSISGKNYVTLTGDEHDLLKKFCSTCRPIHEVIITDDSLKTYDVFESKDTGTRFSITHTCENNVIPVSPITQWLEVYLDKQVNTMSYLWVKPVMAVHHKIMNDIITKQEKSCAVVYKIEPSISHPTSMIELNGKLSVQDLDYTHEKMDLLSNKRIDIRGSMIVKAASTDESVRRWNLNVNVMLSQGHINNNVKVMITRITPQEEDLKICIEAQKDYPVVNSDLLKVSGKKEVNSVMTITMGHTKEDKCVHDEMDVTLTVKGEVLENQQNHIIHDSVCHKQSQNPLFYLKGSRFLMLLPSTPECIEEAIRESSLRKYTINMTLKTVPPQLSSAVNVVHDILRVVYFPHMKYTWKHVEPQHATILLEFPDSSSFLNTAVVTSTHSYELVNLPFGNELWNMWMSNTLMPFSTIYDYVNKAIKFCTVNPRVIINLDNGVTPFIVSDKWTLLSGDHVEQTYSIFVKSVQNDQLALRVYIGVHELEIMPTDGSVTVTVNNKVIDKYDKGVMVPDNPEFFAIRLIEANKRIVIESRMVPIQIYYLTDILTVLVGTELQGQLTGLCAHMDGIHKVEIPKIYNMSLNMAAFWNRLGQFGIGLTATGLLVNNALYNVDGGHRAVIFDRFTGIKNQVVGEGTHFIIPWVQRPIIFDIRSMPRNIPVITGSKDLQNVNITLRILFRPIPDSLPKIYTVLGIDYAERVLPSITNEVLKAVVAQFDAGELITQREIVSQKVREDLTERASQFGLILDDISITHLTFGKEFTQAVEMKQVAQQEAEKARFLVEKAEQHKKAAIISAEGDAQAASLIAKSLGEAGDGLVELRRIEAAEDIAHNLSRSRQVAYLPPGQNVLLNLPQYGKDIKFHHLFESSMNYDDQSTTGEMKDCHSQGSSGPTFVGIDRENNSSQFGTWDFYRRC</sequence>
<dbReference type="EMBL" id="CAJDYZ010005027">
    <property type="protein sequence ID" value="CAD1472149.1"/>
    <property type="molecule type" value="Genomic_DNA"/>
</dbReference>
<evidence type="ECO:0000313" key="7">
    <source>
        <dbReference type="Proteomes" id="UP000752696"/>
    </source>
</evidence>
<dbReference type="PRINTS" id="PR00679">
    <property type="entry name" value="PROHIBITIN"/>
</dbReference>
<dbReference type="Pfam" id="PF01145">
    <property type="entry name" value="Band_7"/>
    <property type="match status" value="1"/>
</dbReference>
<dbReference type="OrthoDB" id="5956066at2759"/>
<accession>A0A6V7GZU5</accession>
<feature type="domain" description="Vitellogenin" evidence="5">
    <location>
        <begin position="2"/>
        <end position="675"/>
    </location>
</feature>
<dbReference type="Gene3D" id="1.25.10.20">
    <property type="entry name" value="Vitellinogen, superhelical"/>
    <property type="match status" value="1"/>
</dbReference>
<dbReference type="SMART" id="SM00244">
    <property type="entry name" value="PHB"/>
    <property type="match status" value="1"/>
</dbReference>
<evidence type="ECO:0000256" key="1">
    <source>
        <dbReference type="ARBA" id="ARBA00009658"/>
    </source>
</evidence>
<dbReference type="PANTHER" id="PTHR23222">
    <property type="entry name" value="PROHIBITIN"/>
    <property type="match status" value="1"/>
</dbReference>
<dbReference type="Proteomes" id="UP000752696">
    <property type="component" value="Unassembled WGS sequence"/>
</dbReference>
<dbReference type="PANTHER" id="PTHR23222:SF0">
    <property type="entry name" value="PROHIBITIN 1"/>
    <property type="match status" value="1"/>
</dbReference>
<evidence type="ECO:0000256" key="4">
    <source>
        <dbReference type="SAM" id="MobiDB-lite"/>
    </source>
</evidence>
<dbReference type="SUPFAM" id="SSF48431">
    <property type="entry name" value="Lipovitellin-phosvitin complex, superhelical domain"/>
    <property type="match status" value="1"/>
</dbReference>
<dbReference type="Gene3D" id="2.30.230.10">
    <property type="entry name" value="Lipovitellin, beta-sheet shell regions, chain A"/>
    <property type="match status" value="1"/>
</dbReference>
<dbReference type="SMART" id="SM01169">
    <property type="entry name" value="DUF1943"/>
    <property type="match status" value="1"/>
</dbReference>
<comment type="similarity">
    <text evidence="1">Belongs to the prohibitin family.</text>
</comment>
<dbReference type="CDD" id="cd03401">
    <property type="entry name" value="SPFH_prohibitin"/>
    <property type="match status" value="1"/>
</dbReference>
<name>A0A6V7GZU5_9HYME</name>
<gene>
    <name evidence="6" type="ORF">MHI_LOCUS262969</name>
</gene>
<dbReference type="InterPro" id="IPR001107">
    <property type="entry name" value="Band_7"/>
</dbReference>
<comment type="caution">
    <text evidence="6">The sequence shown here is derived from an EMBL/GenBank/DDBJ whole genome shotgun (WGS) entry which is preliminary data.</text>
</comment>
<evidence type="ECO:0000256" key="2">
    <source>
        <dbReference type="ARBA" id="ARBA00022729"/>
    </source>
</evidence>
<dbReference type="SMART" id="SM00638">
    <property type="entry name" value="LPD_N"/>
    <property type="match status" value="1"/>
</dbReference>
<dbReference type="GO" id="GO:0005739">
    <property type="term" value="C:mitochondrion"/>
    <property type="evidence" value="ECO:0007669"/>
    <property type="project" value="TreeGrafter"/>
</dbReference>
<dbReference type="InterPro" id="IPR001747">
    <property type="entry name" value="Vitellogenin_N"/>
</dbReference>
<dbReference type="InterPro" id="IPR000163">
    <property type="entry name" value="Prohibitin"/>
</dbReference>
<dbReference type="PROSITE" id="PS51211">
    <property type="entry name" value="VITELLOGENIN"/>
    <property type="match status" value="1"/>
</dbReference>
<dbReference type="SUPFAM" id="SSF56968">
    <property type="entry name" value="Lipovitellin-phosvitin complex, beta-sheet shell regions"/>
    <property type="match status" value="2"/>
</dbReference>
<dbReference type="SUPFAM" id="SSF117892">
    <property type="entry name" value="Band 7/SPFH domain"/>
    <property type="match status" value="1"/>
</dbReference>
<proteinExistence type="inferred from homology"/>
<dbReference type="GO" id="GO:0016020">
    <property type="term" value="C:membrane"/>
    <property type="evidence" value="ECO:0007669"/>
    <property type="project" value="InterPro"/>
</dbReference>
<dbReference type="InterPro" id="IPR015255">
    <property type="entry name" value="Vitellinogen_open_b-sht"/>
</dbReference>
<protein>
    <recommendedName>
        <fullName evidence="5">Vitellogenin domain-containing protein</fullName>
    </recommendedName>
</protein>
<dbReference type="InterPro" id="IPR036013">
    <property type="entry name" value="Band_7/SPFH_dom_sf"/>
</dbReference>
<dbReference type="InterPro" id="IPR015816">
    <property type="entry name" value="Vitellinogen_b-sht_N"/>
</dbReference>